<evidence type="ECO:0000256" key="8">
    <source>
        <dbReference type="ARBA" id="ARBA00023065"/>
    </source>
</evidence>
<evidence type="ECO:0000256" key="3">
    <source>
        <dbReference type="ARBA" id="ARBA00022448"/>
    </source>
</evidence>
<dbReference type="PRINTS" id="PR01231">
    <property type="entry name" value="HCO3TRNSPORT"/>
</dbReference>
<feature type="transmembrane region" description="Helical" evidence="12">
    <location>
        <begin position="809"/>
        <end position="826"/>
    </location>
</feature>
<evidence type="ECO:0000256" key="10">
    <source>
        <dbReference type="ARBA" id="ARBA00023180"/>
    </source>
</evidence>
<feature type="transmembrane region" description="Helical" evidence="12">
    <location>
        <begin position="737"/>
        <end position="756"/>
    </location>
</feature>
<dbReference type="InterPro" id="IPR013769">
    <property type="entry name" value="Band3_cytoplasmic_dom"/>
</dbReference>
<dbReference type="PROSITE" id="PS00220">
    <property type="entry name" value="ANION_EXCHANGER_2"/>
    <property type="match status" value="1"/>
</dbReference>
<dbReference type="InterPro" id="IPR018241">
    <property type="entry name" value="Anion_exchange_CS"/>
</dbReference>
<feature type="domain" description="Band 3 cytoplasmic" evidence="14">
    <location>
        <begin position="208"/>
        <end position="310"/>
    </location>
</feature>
<feature type="transmembrane region" description="Helical" evidence="12">
    <location>
        <begin position="420"/>
        <end position="446"/>
    </location>
</feature>
<dbReference type="GO" id="GO:0008509">
    <property type="term" value="F:monoatomic anion transmembrane transporter activity"/>
    <property type="evidence" value="ECO:0007669"/>
    <property type="project" value="InterPro"/>
</dbReference>
<keyword evidence="16" id="KW-1185">Reference proteome</keyword>
<evidence type="ECO:0000256" key="6">
    <source>
        <dbReference type="ARBA" id="ARBA00022692"/>
    </source>
</evidence>
<dbReference type="InterPro" id="IPR003020">
    <property type="entry name" value="HCO3_transpt_euk"/>
</dbReference>
<reference evidence="15" key="1">
    <citation type="submission" date="2025-08" db="UniProtKB">
        <authorList>
            <consortium name="Ensembl"/>
        </authorList>
    </citation>
    <scope>IDENTIFICATION</scope>
</reference>
<dbReference type="InterPro" id="IPR011531">
    <property type="entry name" value="HCO3_transpt-like_TM_dom"/>
</dbReference>
<dbReference type="Ensembl" id="ENSOKIT00005025637.1">
    <property type="protein sequence ID" value="ENSOKIP00005024184.1"/>
    <property type="gene ID" value="ENSOKIG00005010463.1"/>
</dbReference>
<evidence type="ECO:0000259" key="13">
    <source>
        <dbReference type="Pfam" id="PF00955"/>
    </source>
</evidence>
<dbReference type="GeneTree" id="ENSGT00940000157423"/>
<dbReference type="FunFam" id="3.40.930.10:FF:000020">
    <property type="entry name" value="Anion exchange protein"/>
    <property type="match status" value="1"/>
</dbReference>
<organism evidence="15 16">
    <name type="scientific">Oncorhynchus kisutch</name>
    <name type="common">Coho salmon</name>
    <name type="synonym">Salmo kisutch</name>
    <dbReference type="NCBI Taxonomy" id="8019"/>
    <lineage>
        <taxon>Eukaryota</taxon>
        <taxon>Metazoa</taxon>
        <taxon>Chordata</taxon>
        <taxon>Craniata</taxon>
        <taxon>Vertebrata</taxon>
        <taxon>Euteleostomi</taxon>
        <taxon>Actinopterygii</taxon>
        <taxon>Neopterygii</taxon>
        <taxon>Teleostei</taxon>
        <taxon>Protacanthopterygii</taxon>
        <taxon>Salmoniformes</taxon>
        <taxon>Salmonidae</taxon>
        <taxon>Salmoninae</taxon>
        <taxon>Oncorhynchus</taxon>
    </lineage>
</organism>
<dbReference type="PRINTS" id="PR00165">
    <property type="entry name" value="ANIONEXCHNGR"/>
</dbReference>
<proteinExistence type="inferred from homology"/>
<keyword evidence="6 12" id="KW-0812">Transmembrane</keyword>
<evidence type="ECO:0000256" key="9">
    <source>
        <dbReference type="ARBA" id="ARBA00023136"/>
    </source>
</evidence>
<dbReference type="InterPro" id="IPR001717">
    <property type="entry name" value="Anion_exchange"/>
</dbReference>
<feature type="transmembrane region" description="Helical" evidence="12">
    <location>
        <begin position="763"/>
        <end position="782"/>
    </location>
</feature>
<feature type="transmembrane region" description="Helical" evidence="12">
    <location>
        <begin position="639"/>
        <end position="660"/>
    </location>
</feature>
<reference evidence="15" key="2">
    <citation type="submission" date="2025-09" db="UniProtKB">
        <authorList>
            <consortium name="Ensembl"/>
        </authorList>
    </citation>
    <scope>IDENTIFICATION</scope>
</reference>
<feature type="domain" description="Bicarbonate transporter-like transmembrane" evidence="13">
    <location>
        <begin position="358"/>
        <end position="525"/>
    </location>
</feature>
<feature type="transmembrane region" description="Helical" evidence="12">
    <location>
        <begin position="546"/>
        <end position="568"/>
    </location>
</feature>
<comment type="similarity">
    <text evidence="2 12">Belongs to the anion exchanger (TC 2.A.31) family.</text>
</comment>
<dbReference type="GO" id="GO:0051453">
    <property type="term" value="P:regulation of intracellular pH"/>
    <property type="evidence" value="ECO:0007669"/>
    <property type="project" value="TreeGrafter"/>
</dbReference>
<dbReference type="Gene3D" id="3.40.930.10">
    <property type="entry name" value="Mannitol-specific EII, Chain A"/>
    <property type="match status" value="2"/>
</dbReference>
<dbReference type="GO" id="GO:0015106">
    <property type="term" value="F:bicarbonate transmembrane transporter activity"/>
    <property type="evidence" value="ECO:0007669"/>
    <property type="project" value="TreeGrafter"/>
</dbReference>
<feature type="domain" description="Band 3 cytoplasmic" evidence="14">
    <location>
        <begin position="73"/>
        <end position="176"/>
    </location>
</feature>
<dbReference type="FunFam" id="1.10.287.570:FF:000001">
    <property type="entry name" value="Anion exchange protein"/>
    <property type="match status" value="1"/>
</dbReference>
<dbReference type="GO" id="GO:0016323">
    <property type="term" value="C:basolateral plasma membrane"/>
    <property type="evidence" value="ECO:0007669"/>
    <property type="project" value="TreeGrafter"/>
</dbReference>
<feature type="transmembrane region" description="Helical" evidence="12">
    <location>
        <begin position="499"/>
        <end position="517"/>
    </location>
</feature>
<name>A0A8C7DTY6_ONCKI</name>
<keyword evidence="8 12" id="KW-0406">Ion transport</keyword>
<feature type="transmembrane region" description="Helical" evidence="12">
    <location>
        <begin position="681"/>
        <end position="704"/>
    </location>
</feature>
<gene>
    <name evidence="15" type="primary">SLC4A1</name>
    <name evidence="15" type="synonym">LOC109883045</name>
</gene>
<evidence type="ECO:0000259" key="14">
    <source>
        <dbReference type="Pfam" id="PF07565"/>
    </source>
</evidence>
<evidence type="ECO:0000313" key="16">
    <source>
        <dbReference type="Proteomes" id="UP000694557"/>
    </source>
</evidence>
<keyword evidence="10" id="KW-0325">Glycoprotein</keyword>
<dbReference type="Pfam" id="PF07565">
    <property type="entry name" value="Band_3_cyto"/>
    <property type="match status" value="2"/>
</dbReference>
<evidence type="ECO:0000256" key="12">
    <source>
        <dbReference type="RuleBase" id="RU362035"/>
    </source>
</evidence>
<evidence type="ECO:0000256" key="1">
    <source>
        <dbReference type="ARBA" id="ARBA00004651"/>
    </source>
</evidence>
<dbReference type="PROSITE" id="PS00219">
    <property type="entry name" value="ANION_EXCHANGER_1"/>
    <property type="match status" value="1"/>
</dbReference>
<keyword evidence="4" id="KW-1003">Cell membrane</keyword>
<dbReference type="Pfam" id="PF00955">
    <property type="entry name" value="HCO3_cotransp"/>
    <property type="match status" value="2"/>
</dbReference>
<sequence>MENDLSFGEVDKTHCYCNNAVNGMGKYEFGNYDLEQSRQEEDSNQAIQSIVVHTDPEAYLNLNTNANTRGDAQAYVELNELMGNSWQETGRWVGYEENLNPATGKWGPSHVSYLTFKSLIQLRKIMSTGAIILDLQASSLSAVAEKVVDELRSKGEIRATDRDGLLRALLQRRSQSEGAVAQPLGGDIEMQTFSVTKQVTLDCNLNSMCVFVPGVMDSLEKPAVAFVRLGDSVVIEGALEAPVPVRFVFVLVGPSQGGVDYHESGRAMAALMADWVFSLEAYLAQTNKELTNAIADFMDCSIVIPPTEIQDEGMLQPIIDFQKKILKDRLRPSDSRIIFGGGADEEPREDPLARTGIPFGGMIKDMKRRYRHYISDFTDALDPQVLAAVIFIYFAALSPAITFGGLLADKTEHMMGVSELMISTCVQGIIFAFIAAQPTLVIGFSGPLLVFEEAFFAFCKSQEIEYIVGRIWVGLWLVIIVVVIVAVEGSFLVKFISRFTQEIFSILISLIFIYETFSKLGKVPHITPPHLLTPIPTFTSIHYPKAYPNTALLSMCLMFGCFFIAYFLRQFKNGHFLPGPIRRMIGDFGVPIAIFFMIAVDITIEDAYTQKLVVPKGLMVSNPNARGWFINPLGEKKPFPAWMMGACCVPALLVFILIFLESQITTLIVSKPERKMVKGSGFHLDLLILVTMGGIASLFGVPWLSAATVRSVTHANALTVMSKGPKPEIEKVLEQRISGMLVAAMVGVSILLEPILKMIPMTALFGIFLYMGITSLSGIQMWDRMLLLIVPRKYYPADAYAQRVTTMKMHLFTLIQMVCLGALWMVKMSAFSLALPFVLILTIPLRMAITGTLFTDKEMKCLDASDGKVKFEEEPGEDMSPLP</sequence>
<dbReference type="InterPro" id="IPR016152">
    <property type="entry name" value="PTrfase/Anion_transptr"/>
</dbReference>
<dbReference type="InterPro" id="IPR002977">
    <property type="entry name" value="Anion_exchange_1"/>
</dbReference>
<feature type="domain" description="Bicarbonate transporter-like transmembrane" evidence="13">
    <location>
        <begin position="544"/>
        <end position="865"/>
    </location>
</feature>
<dbReference type="AlphaFoldDB" id="A0A8C7DTY6"/>
<evidence type="ECO:0000256" key="5">
    <source>
        <dbReference type="ARBA" id="ARBA00022681"/>
    </source>
</evidence>
<dbReference type="PANTHER" id="PTHR11453">
    <property type="entry name" value="ANION EXCHANGE PROTEIN"/>
    <property type="match status" value="1"/>
</dbReference>
<dbReference type="Gene3D" id="1.10.287.570">
    <property type="entry name" value="Helical hairpin bin"/>
    <property type="match status" value="1"/>
</dbReference>
<feature type="transmembrane region" description="Helical" evidence="12">
    <location>
        <begin position="833"/>
        <end position="854"/>
    </location>
</feature>
<keyword evidence="7 12" id="KW-1133">Transmembrane helix</keyword>
<evidence type="ECO:0000256" key="2">
    <source>
        <dbReference type="ARBA" id="ARBA00010993"/>
    </source>
</evidence>
<comment type="subcellular location">
    <subcellularLocation>
        <location evidence="1">Cell membrane</location>
        <topology evidence="1">Multi-pass membrane protein</topology>
    </subcellularLocation>
    <subcellularLocation>
        <location evidence="12">Membrane</location>
        <topology evidence="12">Multi-pass membrane protein</topology>
    </subcellularLocation>
</comment>
<dbReference type="NCBIfam" id="TIGR00834">
    <property type="entry name" value="ae"/>
    <property type="match status" value="1"/>
</dbReference>
<accession>A0A8C7DTY6</accession>
<evidence type="ECO:0000313" key="15">
    <source>
        <dbReference type="Ensembl" id="ENSOKIP00005024184.1"/>
    </source>
</evidence>
<dbReference type="SUPFAM" id="SSF55804">
    <property type="entry name" value="Phoshotransferase/anion transport protein"/>
    <property type="match status" value="1"/>
</dbReference>
<feature type="transmembrane region" description="Helical" evidence="12">
    <location>
        <begin position="385"/>
        <end position="408"/>
    </location>
</feature>
<feature type="transmembrane region" description="Helical" evidence="12">
    <location>
        <begin position="588"/>
        <end position="604"/>
    </location>
</feature>
<keyword evidence="3 12" id="KW-0813">Transport</keyword>
<dbReference type="Proteomes" id="UP000694557">
    <property type="component" value="Unassembled WGS sequence"/>
</dbReference>
<protein>
    <recommendedName>
        <fullName evidence="12">Anion exchange protein</fullName>
    </recommendedName>
</protein>
<feature type="transmembrane region" description="Helical" evidence="12">
    <location>
        <begin position="466"/>
        <end position="487"/>
    </location>
</feature>
<keyword evidence="9 12" id="KW-0472">Membrane</keyword>
<evidence type="ECO:0000256" key="11">
    <source>
        <dbReference type="ARBA" id="ARBA00049347"/>
    </source>
</evidence>
<dbReference type="GO" id="GO:0005452">
    <property type="term" value="F:solute:inorganic anion antiporter activity"/>
    <property type="evidence" value="ECO:0007669"/>
    <property type="project" value="InterPro"/>
</dbReference>
<dbReference type="PANTHER" id="PTHR11453:SF12">
    <property type="entry name" value="BAND 3 ANION TRANSPORT PROTEIN"/>
    <property type="match status" value="1"/>
</dbReference>
<keyword evidence="5" id="KW-0039">Anion exchange</keyword>
<evidence type="ECO:0000256" key="4">
    <source>
        <dbReference type="ARBA" id="ARBA00022475"/>
    </source>
</evidence>
<evidence type="ECO:0000256" key="7">
    <source>
        <dbReference type="ARBA" id="ARBA00022989"/>
    </source>
</evidence>
<dbReference type="PRINTS" id="PR01187">
    <property type="entry name" value="ANIONEXHNGR1"/>
</dbReference>
<comment type="catalytic activity">
    <reaction evidence="11">
        <text>hydrogencarbonate(in) + chloride(out) = hydrogencarbonate(out) + chloride(in)</text>
        <dbReference type="Rhea" id="RHEA:72363"/>
        <dbReference type="ChEBI" id="CHEBI:17544"/>
        <dbReference type="ChEBI" id="CHEBI:17996"/>
    </reaction>
</comment>